<evidence type="ECO:0000313" key="3">
    <source>
        <dbReference type="Proteomes" id="UP000016960"/>
    </source>
</evidence>
<gene>
    <name evidence="2" type="ORF">KR51_00003560</name>
</gene>
<sequence length="162" mass="17742">MLELLSQAKLSSRRGTSRNSSIRSSNWRVRRTSGSAPAVRSCRDEKTAIAADLPTHHPHKLRSCRDVYDHPPASGCLPNYRLRFARVGPTWAQARLEGYGKRPSLQLTALDSASTVGNPAKIGSSPAKGNLFYLLAILLWATKVASVQWACRLRSQTSARSG</sequence>
<feature type="compositionally biased region" description="Low complexity" evidence="1">
    <location>
        <begin position="17"/>
        <end position="27"/>
    </location>
</feature>
<comment type="caution">
    <text evidence="2">The sequence shown here is derived from an EMBL/GenBank/DDBJ whole genome shotgun (WGS) entry which is preliminary data.</text>
</comment>
<feature type="region of interest" description="Disordered" evidence="1">
    <location>
        <begin position="8"/>
        <end position="42"/>
    </location>
</feature>
<protein>
    <submittedName>
        <fullName evidence="2">Uncharacterized protein</fullName>
    </submittedName>
</protein>
<keyword evidence="3" id="KW-1185">Reference proteome</keyword>
<accession>U5DTN9</accession>
<dbReference type="Proteomes" id="UP000016960">
    <property type="component" value="Unassembled WGS sequence"/>
</dbReference>
<dbReference type="InParanoid" id="U5DTN9"/>
<reference evidence="2 3" key="1">
    <citation type="submission" date="2013-05" db="EMBL/GenBank/DDBJ databases">
        <title>Draft genome sequence of Rubidibacter lacunae KORDI 51-2.</title>
        <authorList>
            <person name="Choi D.H."/>
            <person name="Noh J.H."/>
            <person name="Kwon K.-K."/>
            <person name="Lee J.-H."/>
            <person name="Ryu J.-Y."/>
        </authorList>
    </citation>
    <scope>NUCLEOTIDE SEQUENCE [LARGE SCALE GENOMIC DNA]</scope>
    <source>
        <strain evidence="2 3">KORDI 51-2</strain>
    </source>
</reference>
<name>U5DTN9_9CHRO</name>
<organism evidence="2 3">
    <name type="scientific">Rubidibacter lacunae KORDI 51-2</name>
    <dbReference type="NCBI Taxonomy" id="582515"/>
    <lineage>
        <taxon>Bacteria</taxon>
        <taxon>Bacillati</taxon>
        <taxon>Cyanobacteriota</taxon>
        <taxon>Cyanophyceae</taxon>
        <taxon>Oscillatoriophycideae</taxon>
        <taxon>Chroococcales</taxon>
        <taxon>Aphanothecaceae</taxon>
        <taxon>Rubidibacter</taxon>
    </lineage>
</organism>
<dbReference type="AlphaFoldDB" id="U5DTN9"/>
<evidence type="ECO:0000313" key="2">
    <source>
        <dbReference type="EMBL" id="ERN43040.1"/>
    </source>
</evidence>
<proteinExistence type="predicted"/>
<dbReference type="EMBL" id="ASSJ01000004">
    <property type="protein sequence ID" value="ERN43040.1"/>
    <property type="molecule type" value="Genomic_DNA"/>
</dbReference>
<evidence type="ECO:0000256" key="1">
    <source>
        <dbReference type="SAM" id="MobiDB-lite"/>
    </source>
</evidence>